<feature type="compositionally biased region" description="Gly residues" evidence="1">
    <location>
        <begin position="289"/>
        <end position="302"/>
    </location>
</feature>
<feature type="region of interest" description="Disordered" evidence="1">
    <location>
        <begin position="250"/>
        <end position="353"/>
    </location>
</feature>
<accession>A0A1G8AIT4</accession>
<evidence type="ECO:0000313" key="2">
    <source>
        <dbReference type="EMBL" id="SDH20753.1"/>
    </source>
</evidence>
<proteinExistence type="predicted"/>
<feature type="compositionally biased region" description="Low complexity" evidence="1">
    <location>
        <begin position="143"/>
        <end position="153"/>
    </location>
</feature>
<feature type="region of interest" description="Disordered" evidence="1">
    <location>
        <begin position="371"/>
        <end position="430"/>
    </location>
</feature>
<name>A0A1G8AIT4_PSEOR</name>
<gene>
    <name evidence="2" type="ORF">SAMN05216377_12055</name>
</gene>
<feature type="compositionally biased region" description="Basic and acidic residues" evidence="1">
    <location>
        <begin position="29"/>
        <end position="45"/>
    </location>
</feature>
<dbReference type="STRING" id="366584.SAMN05216377_12055"/>
<feature type="compositionally biased region" description="Basic residues" evidence="1">
    <location>
        <begin position="415"/>
        <end position="430"/>
    </location>
</feature>
<feature type="compositionally biased region" description="Basic and acidic residues" evidence="1">
    <location>
        <begin position="82"/>
        <end position="97"/>
    </location>
</feature>
<feature type="compositionally biased region" description="Basic and acidic residues" evidence="1">
    <location>
        <begin position="192"/>
        <end position="211"/>
    </location>
</feature>
<dbReference type="AlphaFoldDB" id="A0A1G8AIT4"/>
<feature type="compositionally biased region" description="Basic and acidic residues" evidence="1">
    <location>
        <begin position="250"/>
        <end position="266"/>
    </location>
</feature>
<organism evidence="2 3">
    <name type="scientific">Pseudonocardia oroxyli</name>
    <dbReference type="NCBI Taxonomy" id="366584"/>
    <lineage>
        <taxon>Bacteria</taxon>
        <taxon>Bacillati</taxon>
        <taxon>Actinomycetota</taxon>
        <taxon>Actinomycetes</taxon>
        <taxon>Pseudonocardiales</taxon>
        <taxon>Pseudonocardiaceae</taxon>
        <taxon>Pseudonocardia</taxon>
    </lineage>
</organism>
<feature type="region of interest" description="Disordered" evidence="1">
    <location>
        <begin position="218"/>
        <end position="237"/>
    </location>
</feature>
<feature type="region of interest" description="Disordered" evidence="1">
    <location>
        <begin position="1"/>
        <end position="211"/>
    </location>
</feature>
<evidence type="ECO:0000313" key="3">
    <source>
        <dbReference type="Proteomes" id="UP000198967"/>
    </source>
</evidence>
<dbReference type="EMBL" id="FNBE01000020">
    <property type="protein sequence ID" value="SDH20753.1"/>
    <property type="molecule type" value="Genomic_DNA"/>
</dbReference>
<feature type="compositionally biased region" description="Basic residues" evidence="1">
    <location>
        <begin position="303"/>
        <end position="326"/>
    </location>
</feature>
<protein>
    <submittedName>
        <fullName evidence="2">Uncharacterized protein</fullName>
    </submittedName>
</protein>
<dbReference type="Proteomes" id="UP000198967">
    <property type="component" value="Unassembled WGS sequence"/>
</dbReference>
<feature type="compositionally biased region" description="Basic and acidic residues" evidence="1">
    <location>
        <begin position="168"/>
        <end position="183"/>
    </location>
</feature>
<keyword evidence="3" id="KW-1185">Reference proteome</keyword>
<sequence length="430" mass="45624">MGRGAGRSAGRGTAAARRGRAALDQVQGARRDACGDRREQDRPPDDLASARPFGPEVAVGPHPDVGQDEVVPHRAAQAEGVPARDDLDARRVERHQEGPAVAVHAVDGEGDPGRGQGEAAGDIGLAPVEDPAVGSPRRPPGERGAAVRGVAARLADEAADEPAAGDQFRGERAQHRGLGREEVDGVQVVHGQDQRHRGVDGRDPAGGVRDRGQVRAVAAEGGRHRQRGQSRAPDDVEALLREVGARRVVADHRGQVGHGGRDEVRPGWEGWSVHGQEEPTATGLRRRGGGGPAPGARAGGRSGRSRSRRGGCRSRGSRRARRRGRCSRGSPRRPSPACRPARSTRALGVRRRGLGPLQYREDAVRLLPGELLGARDDRSERHPDPRAVGPGREARLLGAGCRCTPRTGRSGRPCRAGRPHGPARRAGRRR</sequence>
<feature type="compositionally biased region" description="Basic and acidic residues" evidence="1">
    <location>
        <begin position="373"/>
        <end position="385"/>
    </location>
</feature>
<reference evidence="2 3" key="1">
    <citation type="submission" date="2016-10" db="EMBL/GenBank/DDBJ databases">
        <authorList>
            <person name="de Groot N.N."/>
        </authorList>
    </citation>
    <scope>NUCLEOTIDE SEQUENCE [LARGE SCALE GENOMIC DNA]</scope>
    <source>
        <strain evidence="2 3">CGMCC 4.3143</strain>
    </source>
</reference>
<evidence type="ECO:0000256" key="1">
    <source>
        <dbReference type="SAM" id="MobiDB-lite"/>
    </source>
</evidence>